<evidence type="ECO:0000259" key="6">
    <source>
        <dbReference type="Pfam" id="PF08546"/>
    </source>
</evidence>
<evidence type="ECO:0000259" key="5">
    <source>
        <dbReference type="Pfam" id="PF02558"/>
    </source>
</evidence>
<name>A0ABP4PIU2_9ACTN</name>
<evidence type="ECO:0000256" key="3">
    <source>
        <dbReference type="ARBA" id="ARBA00023002"/>
    </source>
</evidence>
<proteinExistence type="inferred from homology"/>
<gene>
    <name evidence="7" type="ORF">GCM10009742_28210</name>
</gene>
<dbReference type="InterPro" id="IPR003710">
    <property type="entry name" value="ApbA"/>
</dbReference>
<comment type="caution">
    <text evidence="7">The sequence shown here is derived from an EMBL/GenBank/DDBJ whole genome shotgun (WGS) entry which is preliminary data.</text>
</comment>
<dbReference type="Proteomes" id="UP001500190">
    <property type="component" value="Unassembled WGS sequence"/>
</dbReference>
<evidence type="ECO:0000256" key="4">
    <source>
        <dbReference type="RuleBase" id="RU362068"/>
    </source>
</evidence>
<keyword evidence="8" id="KW-1185">Reference proteome</keyword>
<evidence type="ECO:0000256" key="2">
    <source>
        <dbReference type="ARBA" id="ARBA00022857"/>
    </source>
</evidence>
<evidence type="ECO:0000313" key="8">
    <source>
        <dbReference type="Proteomes" id="UP001500190"/>
    </source>
</evidence>
<comment type="catalytic activity">
    <reaction evidence="4">
        <text>(R)-pantoate + NADP(+) = 2-dehydropantoate + NADPH + H(+)</text>
        <dbReference type="Rhea" id="RHEA:16233"/>
        <dbReference type="ChEBI" id="CHEBI:11561"/>
        <dbReference type="ChEBI" id="CHEBI:15378"/>
        <dbReference type="ChEBI" id="CHEBI:15980"/>
        <dbReference type="ChEBI" id="CHEBI:57783"/>
        <dbReference type="ChEBI" id="CHEBI:58349"/>
        <dbReference type="EC" id="1.1.1.169"/>
    </reaction>
</comment>
<dbReference type="Pfam" id="PF02558">
    <property type="entry name" value="ApbA"/>
    <property type="match status" value="1"/>
</dbReference>
<dbReference type="SUPFAM" id="SSF48179">
    <property type="entry name" value="6-phosphogluconate dehydrogenase C-terminal domain-like"/>
    <property type="match status" value="1"/>
</dbReference>
<sequence length="305" mass="31666">MKIGIVGAGGVGGYFGARLAAAGQDVAFVARGKHLEAIRSAGLVVHSPAGDLRLPVAATDDPAGIGAVDYLLVCVKTWQLPGVIETIRPLVGLDTAIVTVQNGVEAPGQVAQVYGQDAVLPGTAEVIAYVEGPGVIRHLGNGKLNVGEWANGSTPRLERLRDAVAGAGLQATIPDDIWAALWTKFLSVVPTGGLGTATGAGYGVLRTQPATRQLLTEATGEIRDLARARGVQLAADVVDRTLDWIDQLPADGTTSLQRDLIAGRPSELDAWTGAVVRLGRESRVPTPINTLLFELATARVLANSN</sequence>
<dbReference type="NCBIfam" id="TIGR00745">
    <property type="entry name" value="apbA_panE"/>
    <property type="match status" value="1"/>
</dbReference>
<dbReference type="Gene3D" id="3.40.50.720">
    <property type="entry name" value="NAD(P)-binding Rossmann-like Domain"/>
    <property type="match status" value="1"/>
</dbReference>
<dbReference type="EC" id="1.1.1.169" evidence="4"/>
<comment type="pathway">
    <text evidence="4">Cofactor biosynthesis; (R)-pantothenate biosynthesis; (R)-pantoate from 3-methyl-2-oxobutanoate: step 2/2.</text>
</comment>
<keyword evidence="2 4" id="KW-0521">NADP</keyword>
<dbReference type="InterPro" id="IPR036291">
    <property type="entry name" value="NAD(P)-bd_dom_sf"/>
</dbReference>
<dbReference type="InterPro" id="IPR013332">
    <property type="entry name" value="KPR_N"/>
</dbReference>
<dbReference type="SUPFAM" id="SSF51735">
    <property type="entry name" value="NAD(P)-binding Rossmann-fold domains"/>
    <property type="match status" value="1"/>
</dbReference>
<organism evidence="7 8">
    <name type="scientific">Kribbella karoonensis</name>
    <dbReference type="NCBI Taxonomy" id="324851"/>
    <lineage>
        <taxon>Bacteria</taxon>
        <taxon>Bacillati</taxon>
        <taxon>Actinomycetota</taxon>
        <taxon>Actinomycetes</taxon>
        <taxon>Propionibacteriales</taxon>
        <taxon>Kribbellaceae</taxon>
        <taxon>Kribbella</taxon>
    </lineage>
</organism>
<feature type="domain" description="Ketopantoate reductase N-terminal" evidence="5">
    <location>
        <begin position="3"/>
        <end position="150"/>
    </location>
</feature>
<dbReference type="RefSeq" id="WP_344190966.1">
    <property type="nucleotide sequence ID" value="NZ_BAAAND010000004.1"/>
</dbReference>
<keyword evidence="3 4" id="KW-0560">Oxidoreductase</keyword>
<accession>A0ABP4PIU2</accession>
<evidence type="ECO:0000313" key="7">
    <source>
        <dbReference type="EMBL" id="GAA1581782.1"/>
    </source>
</evidence>
<dbReference type="InterPro" id="IPR051402">
    <property type="entry name" value="KPR-Related"/>
</dbReference>
<feature type="domain" description="Ketopantoate reductase C-terminal" evidence="6">
    <location>
        <begin position="176"/>
        <end position="298"/>
    </location>
</feature>
<keyword evidence="4" id="KW-0566">Pantothenate biosynthesis</keyword>
<evidence type="ECO:0000256" key="1">
    <source>
        <dbReference type="ARBA" id="ARBA00007870"/>
    </source>
</evidence>
<dbReference type="InterPro" id="IPR013752">
    <property type="entry name" value="KPA_reductase"/>
</dbReference>
<dbReference type="InterPro" id="IPR008927">
    <property type="entry name" value="6-PGluconate_DH-like_C_sf"/>
</dbReference>
<dbReference type="PANTHER" id="PTHR21708:SF26">
    <property type="entry name" value="2-DEHYDROPANTOATE 2-REDUCTASE"/>
    <property type="match status" value="1"/>
</dbReference>
<protein>
    <recommendedName>
        <fullName evidence="4">2-dehydropantoate 2-reductase</fullName>
        <ecNumber evidence="4">1.1.1.169</ecNumber>
    </recommendedName>
    <alternativeName>
        <fullName evidence="4">Ketopantoate reductase</fullName>
    </alternativeName>
</protein>
<dbReference type="NCBIfam" id="NF005091">
    <property type="entry name" value="PRK06522.2-2"/>
    <property type="match status" value="1"/>
</dbReference>
<dbReference type="PANTHER" id="PTHR21708">
    <property type="entry name" value="PROBABLE 2-DEHYDROPANTOATE 2-REDUCTASE"/>
    <property type="match status" value="1"/>
</dbReference>
<reference evidence="8" key="1">
    <citation type="journal article" date="2019" name="Int. J. Syst. Evol. Microbiol.">
        <title>The Global Catalogue of Microorganisms (GCM) 10K type strain sequencing project: providing services to taxonomists for standard genome sequencing and annotation.</title>
        <authorList>
            <consortium name="The Broad Institute Genomics Platform"/>
            <consortium name="The Broad Institute Genome Sequencing Center for Infectious Disease"/>
            <person name="Wu L."/>
            <person name="Ma J."/>
        </authorList>
    </citation>
    <scope>NUCLEOTIDE SEQUENCE [LARGE SCALE GENOMIC DNA]</scope>
    <source>
        <strain evidence="8">JCM 14304</strain>
    </source>
</reference>
<comment type="function">
    <text evidence="4">Catalyzes the NADPH-dependent reduction of ketopantoate into pantoic acid.</text>
</comment>
<dbReference type="InterPro" id="IPR013328">
    <property type="entry name" value="6PGD_dom2"/>
</dbReference>
<dbReference type="EMBL" id="BAAAND010000004">
    <property type="protein sequence ID" value="GAA1581782.1"/>
    <property type="molecule type" value="Genomic_DNA"/>
</dbReference>
<dbReference type="Pfam" id="PF08546">
    <property type="entry name" value="ApbA_C"/>
    <property type="match status" value="1"/>
</dbReference>
<dbReference type="Gene3D" id="1.10.1040.10">
    <property type="entry name" value="N-(1-d-carboxylethyl)-l-norvaline Dehydrogenase, domain 2"/>
    <property type="match status" value="1"/>
</dbReference>
<comment type="similarity">
    <text evidence="1 4">Belongs to the ketopantoate reductase family.</text>
</comment>